<name>A0ABW0DH34_STRFI</name>
<evidence type="ECO:0000256" key="1">
    <source>
        <dbReference type="ARBA" id="ARBA00010617"/>
    </source>
</evidence>
<dbReference type="EMBL" id="JBHSKL010000058">
    <property type="protein sequence ID" value="MFC5229775.1"/>
    <property type="molecule type" value="Genomic_DNA"/>
</dbReference>
<dbReference type="Proteomes" id="UP001596156">
    <property type="component" value="Unassembled WGS sequence"/>
</dbReference>
<accession>A0ABW0DH34</accession>
<dbReference type="RefSeq" id="WP_344645516.1">
    <property type="nucleotide sequence ID" value="NZ_BAAASS010000017.1"/>
</dbReference>
<comment type="similarity">
    <text evidence="1">Belongs to the cytochrome P450 family.</text>
</comment>
<proteinExistence type="inferred from homology"/>
<gene>
    <name evidence="2" type="ORF">ACFPN6_35560</name>
</gene>
<dbReference type="InterPro" id="IPR001128">
    <property type="entry name" value="Cyt_P450"/>
</dbReference>
<dbReference type="InterPro" id="IPR030958">
    <property type="entry name" value="P450-rel_GT_act"/>
</dbReference>
<dbReference type="CDD" id="cd11036">
    <property type="entry name" value="AknT-like"/>
    <property type="match status" value="1"/>
</dbReference>
<keyword evidence="3" id="KW-1185">Reference proteome</keyword>
<dbReference type="SUPFAM" id="SSF48264">
    <property type="entry name" value="Cytochrome P450"/>
    <property type="match status" value="1"/>
</dbReference>
<dbReference type="Pfam" id="PF00067">
    <property type="entry name" value="p450"/>
    <property type="match status" value="1"/>
</dbReference>
<evidence type="ECO:0000313" key="2">
    <source>
        <dbReference type="EMBL" id="MFC5229775.1"/>
    </source>
</evidence>
<dbReference type="Gene3D" id="1.10.630.10">
    <property type="entry name" value="Cytochrome P450"/>
    <property type="match status" value="1"/>
</dbReference>
<dbReference type="InterPro" id="IPR036396">
    <property type="entry name" value="Cyt_P450_sf"/>
</dbReference>
<comment type="caution">
    <text evidence="2">The sequence shown here is derived from an EMBL/GenBank/DDBJ whole genome shotgun (WGS) entry which is preliminary data.</text>
</comment>
<dbReference type="PRINTS" id="PR00359">
    <property type="entry name" value="BP450"/>
</dbReference>
<dbReference type="NCBIfam" id="TIGR04515">
    <property type="entry name" value="P450_rel_GT_act"/>
    <property type="match status" value="1"/>
</dbReference>
<dbReference type="PANTHER" id="PTHR46696">
    <property type="entry name" value="P450, PUTATIVE (EUROFUNG)-RELATED"/>
    <property type="match status" value="1"/>
</dbReference>
<evidence type="ECO:0000313" key="3">
    <source>
        <dbReference type="Proteomes" id="UP001596156"/>
    </source>
</evidence>
<reference evidence="3" key="1">
    <citation type="journal article" date="2019" name="Int. J. Syst. Evol. Microbiol.">
        <title>The Global Catalogue of Microorganisms (GCM) 10K type strain sequencing project: providing services to taxonomists for standard genome sequencing and annotation.</title>
        <authorList>
            <consortium name="The Broad Institute Genomics Platform"/>
            <consortium name="The Broad Institute Genome Sequencing Center for Infectious Disease"/>
            <person name="Wu L."/>
            <person name="Ma J."/>
        </authorList>
    </citation>
    <scope>NUCLEOTIDE SEQUENCE [LARGE SCALE GENOMIC DNA]</scope>
    <source>
        <strain evidence="3">CCM 8479</strain>
    </source>
</reference>
<dbReference type="PANTHER" id="PTHR46696:SF1">
    <property type="entry name" value="CYTOCHROME P450 YJIB-RELATED"/>
    <property type="match status" value="1"/>
</dbReference>
<protein>
    <submittedName>
        <fullName evidence="2">P450-derived glycosyltransferase activator</fullName>
    </submittedName>
</protein>
<organism evidence="2 3">
    <name type="scientific">Streptomyces fimbriatus</name>
    <dbReference type="NCBI Taxonomy" id="68197"/>
    <lineage>
        <taxon>Bacteria</taxon>
        <taxon>Bacillati</taxon>
        <taxon>Actinomycetota</taxon>
        <taxon>Actinomycetes</taxon>
        <taxon>Kitasatosporales</taxon>
        <taxon>Streptomycetaceae</taxon>
        <taxon>Streptomyces</taxon>
    </lineage>
</organism>
<dbReference type="InterPro" id="IPR002397">
    <property type="entry name" value="Cyt_P450_B"/>
</dbReference>
<sequence length="446" mass="47290">MTRHQIDPRQFSDSDLARHLLTVRGVQWMNGDRGAPLALLLRDHGVDPRTLHATLRGTPALRQTDLDVWVTACYEPAAAILTDPRLTSRDTTRQGRRRRVYSLGAQATAKFVLTIDDTALAADHADRARTGELTRDWLSGPAVERHRARTADTFTGLPLPDGEQDTFDLLADYLRPGTAAALAALLGLPAGPAQHYAALLPATTHVLDCLLCPPTLATGRALVEGYDGIAALVDRALAAPRELPPGALAGLLHAAGGDSAPVRPVALLTLVAGAHLATNLACRTVAALLAHPQEWQAVRQEPARADAAVTETLRYDPPVRITGRIAGEAMEIAGLPVAAGDLVTVLVDAAQRDPAIHPEPDRFLPARAAGAAPLVFADPRISLLEPVVRLVATEAVRALLARRPHLTAAGEPVRHIRVPVTGATARFPVRTAGHQTAPHDGAAAPR</sequence>